<comment type="caution">
    <text evidence="3">The sequence shown here is derived from an EMBL/GenBank/DDBJ whole genome shotgun (WGS) entry which is preliminary data.</text>
</comment>
<feature type="chain" id="PRO_5021342721" description="3-keto-alpha-glucoside-1,2-lyase/3-keto-2-hydroxy-glucal hydratase domain-containing protein" evidence="1">
    <location>
        <begin position="32"/>
        <end position="370"/>
    </location>
</feature>
<proteinExistence type="predicted"/>
<dbReference type="EMBL" id="BJNZ01000001">
    <property type="protein sequence ID" value="GED08058.1"/>
    <property type="molecule type" value="Genomic_DNA"/>
</dbReference>
<protein>
    <recommendedName>
        <fullName evidence="2">3-keto-alpha-glucoside-1,2-lyase/3-keto-2-hydroxy-glucal hydratase domain-containing protein</fullName>
    </recommendedName>
</protein>
<accession>A0A4Y4DXE8</accession>
<evidence type="ECO:0000256" key="1">
    <source>
        <dbReference type="SAM" id="SignalP"/>
    </source>
</evidence>
<organism evidence="3 4">
    <name type="scientific">Cellulosimicrobium cellulans</name>
    <name type="common">Arthrobacter luteus</name>
    <dbReference type="NCBI Taxonomy" id="1710"/>
    <lineage>
        <taxon>Bacteria</taxon>
        <taxon>Bacillati</taxon>
        <taxon>Actinomycetota</taxon>
        <taxon>Actinomycetes</taxon>
        <taxon>Micrococcales</taxon>
        <taxon>Promicromonosporaceae</taxon>
        <taxon>Cellulosimicrobium</taxon>
    </lineage>
</organism>
<dbReference type="GO" id="GO:0016787">
    <property type="term" value="F:hydrolase activity"/>
    <property type="evidence" value="ECO:0007669"/>
    <property type="project" value="InterPro"/>
</dbReference>
<dbReference type="RefSeq" id="WP_255318543.1">
    <property type="nucleotide sequence ID" value="NZ_BJNZ01000001.1"/>
</dbReference>
<name>A0A4Y4DXE8_CELCE</name>
<evidence type="ECO:0000313" key="4">
    <source>
        <dbReference type="Proteomes" id="UP000316659"/>
    </source>
</evidence>
<evidence type="ECO:0000313" key="3">
    <source>
        <dbReference type="EMBL" id="GED08058.1"/>
    </source>
</evidence>
<dbReference type="Proteomes" id="UP000316659">
    <property type="component" value="Unassembled WGS sequence"/>
</dbReference>
<evidence type="ECO:0000259" key="2">
    <source>
        <dbReference type="Pfam" id="PF06439"/>
    </source>
</evidence>
<keyword evidence="1" id="KW-0732">Signal</keyword>
<dbReference type="Gene3D" id="2.60.120.560">
    <property type="entry name" value="Exo-inulinase, domain 1"/>
    <property type="match status" value="1"/>
</dbReference>
<feature type="signal peptide" evidence="1">
    <location>
        <begin position="1"/>
        <end position="31"/>
    </location>
</feature>
<gene>
    <name evidence="3" type="ORF">CCE02nite_00570</name>
</gene>
<dbReference type="AlphaFoldDB" id="A0A4Y4DXE8"/>
<dbReference type="InterPro" id="IPR010496">
    <property type="entry name" value="AL/BT2_dom"/>
</dbReference>
<feature type="domain" description="3-keto-alpha-glucoside-1,2-lyase/3-keto-2-hydroxy-glucal hydratase" evidence="2">
    <location>
        <begin position="60"/>
        <end position="277"/>
    </location>
</feature>
<sequence length="370" mass="38483">MSSTTRPPVLRRAHRARLAGAAALAVGVALAAPAAAVVPTAPETTAPGAPTAVAPGEEYDVIFDGTAESFDAWEYAGDGGFDLLDDGTIRSRAGAGGGFGTLWYPVRQYGDFSLVVQLRDDAPGDARANSGVQVRFPDLSGPVEGCPTTFNGNETGNLSWIAVNCGHEIQVNDSPEGGSNDPRKTGSVYGFADIGLDRARPTAKGTWNELEVRVVGQHYTVIRDGVVINEYENLPGVPFPDRPLDPGSSSRGLVGYVGLQAHGSAPDVVSYRDVRVRELPPVHVEVDARCLAGTAHVAVRALNVGEDAVDLTLATPAGERSFGGVQPGRNAYQSFSTRSVTAEPGTATLTVATEDGPAVVETPYAGVDCA</sequence>
<reference evidence="3 4" key="1">
    <citation type="submission" date="2019-06" db="EMBL/GenBank/DDBJ databases">
        <title>Whole genome shotgun sequence of Cellulosimicrobium cellulans NBRC 15516.</title>
        <authorList>
            <person name="Hosoyama A."/>
            <person name="Uohara A."/>
            <person name="Ohji S."/>
            <person name="Ichikawa N."/>
        </authorList>
    </citation>
    <scope>NUCLEOTIDE SEQUENCE [LARGE SCALE GENOMIC DNA]</scope>
    <source>
        <strain evidence="3 4">NBRC 15516</strain>
    </source>
</reference>
<dbReference type="Pfam" id="PF06439">
    <property type="entry name" value="3keto-disac_hyd"/>
    <property type="match status" value="1"/>
</dbReference>